<organism evidence="4 5">
    <name type="scientific">Toxocara canis</name>
    <name type="common">Canine roundworm</name>
    <dbReference type="NCBI Taxonomy" id="6265"/>
    <lineage>
        <taxon>Eukaryota</taxon>
        <taxon>Metazoa</taxon>
        <taxon>Ecdysozoa</taxon>
        <taxon>Nematoda</taxon>
        <taxon>Chromadorea</taxon>
        <taxon>Rhabditida</taxon>
        <taxon>Spirurina</taxon>
        <taxon>Ascaridomorpha</taxon>
        <taxon>Ascaridoidea</taxon>
        <taxon>Toxocaridae</taxon>
        <taxon>Toxocara</taxon>
    </lineage>
</organism>
<feature type="chain" id="PRO_5044552884" evidence="2">
    <location>
        <begin position="19"/>
        <end position="686"/>
    </location>
</feature>
<dbReference type="AlphaFoldDB" id="A0A183TY12"/>
<feature type="transmembrane region" description="Helical" evidence="1">
    <location>
        <begin position="575"/>
        <end position="600"/>
    </location>
</feature>
<evidence type="ECO:0000256" key="2">
    <source>
        <dbReference type="SAM" id="SignalP"/>
    </source>
</evidence>
<gene>
    <name evidence="3" type="ORF">TCNE_LOCUS1132</name>
</gene>
<evidence type="ECO:0000313" key="3">
    <source>
        <dbReference type="EMBL" id="VDM25527.1"/>
    </source>
</evidence>
<feature type="transmembrane region" description="Helical" evidence="1">
    <location>
        <begin position="533"/>
        <end position="555"/>
    </location>
</feature>
<evidence type="ECO:0000313" key="5">
    <source>
        <dbReference type="WBParaSite" id="TCNE_0000113101-mRNA-1"/>
    </source>
</evidence>
<dbReference type="WBParaSite" id="TCNE_0000113101-mRNA-1">
    <property type="protein sequence ID" value="TCNE_0000113101-mRNA-1"/>
    <property type="gene ID" value="TCNE_0000113101"/>
</dbReference>
<accession>A0A183TY12</accession>
<dbReference type="Pfam" id="PF04870">
    <property type="entry name" value="Moulting_cycle"/>
    <property type="match status" value="1"/>
</dbReference>
<name>A0A183TY12_TOXCA</name>
<keyword evidence="4" id="KW-1185">Reference proteome</keyword>
<dbReference type="InterPro" id="IPR006954">
    <property type="entry name" value="Mlt-10-like"/>
</dbReference>
<sequence length="686" mass="76832">MTLLWTLCFTGLLYGTLSEQNDYTREDMPLTQYYDGKKIVLPISDDAMWDMYKHWIHQGLSGLMSTVGLAKCQKLNEYYKRRFFTCSQNSNTIYDHSRCVNDVMVAEERLKLSPLRNHKLKMLLELRSTKEKKLFSRKWIPHEDSIAVSGRQIKNRIFRSKSSKLRKTQPHHNVMLNRWIGSFQVRFKRMVAAKAKADYTLRTSNDHLTAFGMVAKSLMKMKDEQSEIGDFDALSDTAKTGKDDINQQILRTQMQFVKRVVELAKSIEGGNGSSTDIGLLKIASPRFLSITPEGQKSESSRQTSTTTRFARLFKHLKKTFQTNLLSPSIFSLHDKGKGLEALLSVPNAMKSVDNADYRQWMDLIVEASGVPDIIERVNKEQIIEVAGNYDDAPRGIDGQPMHFSKENATEILGDFGRRQIELFEQLQANFTEKQQKDFKDTGYSILSREQMEQVYGEQSPYNDSAALQLFKSLSETQIRRRLEINLQELAKAERPPIRAKRQAGQGIILSPIVLTAFILNPTAVSQPLILSPVAIAPLVLSPAIFGAVILSPWVLVPVILSPRLLSPTILSPVTLATAVLSPLAFNPFILSAGAIVPFVLSPLLLDPFILSPQVLTPVVLCPLALSPFIFNPTLLSPLILSPFVLSPLLFSPVYVTALVLSPHALSPLINSTGKYVALIMSPSILS</sequence>
<feature type="transmembrane region" description="Helical" evidence="1">
    <location>
        <begin position="607"/>
        <end position="630"/>
    </location>
</feature>
<feature type="signal peptide" evidence="2">
    <location>
        <begin position="1"/>
        <end position="18"/>
    </location>
</feature>
<dbReference type="PANTHER" id="PTHR21523:SF37">
    <property type="entry name" value="MLT-TEN (MLT-10) RELATED"/>
    <property type="match status" value="1"/>
</dbReference>
<keyword evidence="1" id="KW-0812">Transmembrane</keyword>
<proteinExistence type="predicted"/>
<keyword evidence="1" id="KW-1133">Transmembrane helix</keyword>
<dbReference type="Proteomes" id="UP000050794">
    <property type="component" value="Unassembled WGS sequence"/>
</dbReference>
<keyword evidence="2" id="KW-0732">Signal</keyword>
<dbReference type="PANTHER" id="PTHR21523">
    <property type="match status" value="1"/>
</dbReference>
<reference evidence="3 4" key="2">
    <citation type="submission" date="2018-11" db="EMBL/GenBank/DDBJ databases">
        <authorList>
            <consortium name="Pathogen Informatics"/>
        </authorList>
    </citation>
    <scope>NUCLEOTIDE SEQUENCE [LARGE SCALE GENOMIC DNA]</scope>
</reference>
<dbReference type="EMBL" id="UYWY01000742">
    <property type="protein sequence ID" value="VDM25527.1"/>
    <property type="molecule type" value="Genomic_DNA"/>
</dbReference>
<protein>
    <submittedName>
        <fullName evidence="5">VWFA domain-containing protein</fullName>
    </submittedName>
</protein>
<keyword evidence="1" id="KW-0472">Membrane</keyword>
<evidence type="ECO:0000313" key="4">
    <source>
        <dbReference type="Proteomes" id="UP000050794"/>
    </source>
</evidence>
<reference evidence="5" key="1">
    <citation type="submission" date="2016-06" db="UniProtKB">
        <authorList>
            <consortium name="WormBaseParasite"/>
        </authorList>
    </citation>
    <scope>IDENTIFICATION</scope>
</reference>
<evidence type="ECO:0000256" key="1">
    <source>
        <dbReference type="SAM" id="Phobius"/>
    </source>
</evidence>
<feature type="transmembrane region" description="Helical" evidence="1">
    <location>
        <begin position="636"/>
        <end position="660"/>
    </location>
</feature>